<dbReference type="OrthoDB" id="4570620at2759"/>
<evidence type="ECO:0000256" key="3">
    <source>
        <dbReference type="ARBA" id="ARBA00023002"/>
    </source>
</evidence>
<evidence type="ECO:0000256" key="2">
    <source>
        <dbReference type="ARBA" id="ARBA00022630"/>
    </source>
</evidence>
<feature type="region of interest" description="Disordered" evidence="4">
    <location>
        <begin position="449"/>
        <end position="490"/>
    </location>
</feature>
<dbReference type="Pfam" id="PF07992">
    <property type="entry name" value="Pyr_redox_2"/>
    <property type="match status" value="1"/>
</dbReference>
<evidence type="ECO:0000256" key="4">
    <source>
        <dbReference type="SAM" id="MobiDB-lite"/>
    </source>
</evidence>
<evidence type="ECO:0000313" key="7">
    <source>
        <dbReference type="Proteomes" id="UP000191522"/>
    </source>
</evidence>
<dbReference type="OMA" id="NNPTRHM"/>
<keyword evidence="3" id="KW-0560">Oxidoreductase</keyword>
<dbReference type="Gene3D" id="3.50.50.60">
    <property type="entry name" value="FAD/NAD(P)-binding domain"/>
    <property type="match status" value="2"/>
</dbReference>
<dbReference type="InterPro" id="IPR023753">
    <property type="entry name" value="FAD/NAD-binding_dom"/>
</dbReference>
<dbReference type="AlphaFoldDB" id="A0A1V6PHG8"/>
<comment type="caution">
    <text evidence="6">The sequence shown here is derived from an EMBL/GenBank/DDBJ whole genome shotgun (WGS) entry which is preliminary data.</text>
</comment>
<evidence type="ECO:0000313" key="6">
    <source>
        <dbReference type="EMBL" id="OQD76429.1"/>
    </source>
</evidence>
<sequence length="490" mass="54335">MLHWKIARVHNIEGLHTFPHTKQYKPITTTGKGKLPGKSSNPQACYTKPLNISAIDGPRGTREVPTLQTESNIRFRPVSRSIKNLDSRSASEQEAATVSIRHPPSVIMLMKTAFFSLLALTAAVAVPQTDYDVIVIGGGPAGLSALSGVSRVRRTALLFDNQQYRNAPTREMHDVIGNDGTPPATFRGLAREQISKYDTAHFKNQTVESIVPLDGDFSAFTVTDDTGEKYTARKIVLGTGLRDMLPPTPGLREAFGKGIFWCPWCDGYEHRDQPFGIVADIASVLGAVLEIHTLNSDIIAFTNGTRTPEGEARAAAKVSDWEDQLKQWNVTIDNRMISSFERIQDGGKHRDNNEDKQYDKFLIHFTEGEPVERNAFLVDFPTDQTSTLPYEMGLEMDDRKIKVASSMRTNETGVFAIGDANTDGATNVPHAMFSGKRAAVYIHVEMSREESKSKVSKREGTISHSELEEEANNAIGDNLEREWKRALSQE</sequence>
<dbReference type="InterPro" id="IPR036188">
    <property type="entry name" value="FAD/NAD-bd_sf"/>
</dbReference>
<keyword evidence="7" id="KW-1185">Reference proteome</keyword>
<dbReference type="PRINTS" id="PR00469">
    <property type="entry name" value="PNDRDTASEII"/>
</dbReference>
<dbReference type="EMBL" id="MDYL01000004">
    <property type="protein sequence ID" value="OQD76429.1"/>
    <property type="molecule type" value="Genomic_DNA"/>
</dbReference>
<feature type="domain" description="FAD/NAD(P)-binding" evidence="5">
    <location>
        <begin position="131"/>
        <end position="435"/>
    </location>
</feature>
<dbReference type="PANTHER" id="PTHR48105">
    <property type="entry name" value="THIOREDOXIN REDUCTASE 1-RELATED-RELATED"/>
    <property type="match status" value="1"/>
</dbReference>
<evidence type="ECO:0000259" key="5">
    <source>
        <dbReference type="Pfam" id="PF07992"/>
    </source>
</evidence>
<feature type="compositionally biased region" description="Basic and acidic residues" evidence="4">
    <location>
        <begin position="449"/>
        <end position="461"/>
    </location>
</feature>
<protein>
    <recommendedName>
        <fullName evidence="5">FAD/NAD(P)-binding domain-containing protein</fullName>
    </recommendedName>
</protein>
<dbReference type="GO" id="GO:0097237">
    <property type="term" value="P:cellular response to toxic substance"/>
    <property type="evidence" value="ECO:0007669"/>
    <property type="project" value="UniProtKB-ARBA"/>
</dbReference>
<gene>
    <name evidence="6" type="ORF">PENDEC_c004G00986</name>
</gene>
<dbReference type="Proteomes" id="UP000191522">
    <property type="component" value="Unassembled WGS sequence"/>
</dbReference>
<comment type="similarity">
    <text evidence="1">Belongs to the class-II pyridine nucleotide-disulfide oxidoreductase family.</text>
</comment>
<proteinExistence type="inferred from homology"/>
<reference evidence="7" key="1">
    <citation type="journal article" date="2017" name="Nat. Microbiol.">
        <title>Global analysis of biosynthetic gene clusters reveals vast potential of secondary metabolite production in Penicillium species.</title>
        <authorList>
            <person name="Nielsen J.C."/>
            <person name="Grijseels S."/>
            <person name="Prigent S."/>
            <person name="Ji B."/>
            <person name="Dainat J."/>
            <person name="Nielsen K.F."/>
            <person name="Frisvad J.C."/>
            <person name="Workman M."/>
            <person name="Nielsen J."/>
        </authorList>
    </citation>
    <scope>NUCLEOTIDE SEQUENCE [LARGE SCALE GENOMIC DNA]</scope>
    <source>
        <strain evidence="7">IBT 11843</strain>
    </source>
</reference>
<name>A0A1V6PHG8_PENDC</name>
<dbReference type="InterPro" id="IPR050097">
    <property type="entry name" value="Ferredoxin-NADP_redctase_2"/>
</dbReference>
<dbReference type="PRINTS" id="PR00368">
    <property type="entry name" value="FADPNR"/>
</dbReference>
<dbReference type="GO" id="GO:0016491">
    <property type="term" value="F:oxidoreductase activity"/>
    <property type="evidence" value="ECO:0007669"/>
    <property type="project" value="UniProtKB-KW"/>
</dbReference>
<feature type="region of interest" description="Disordered" evidence="4">
    <location>
        <begin position="23"/>
        <end position="43"/>
    </location>
</feature>
<feature type="compositionally biased region" description="Basic and acidic residues" evidence="4">
    <location>
        <begin position="478"/>
        <end position="490"/>
    </location>
</feature>
<organism evidence="6 7">
    <name type="scientific">Penicillium decumbens</name>
    <dbReference type="NCBI Taxonomy" id="69771"/>
    <lineage>
        <taxon>Eukaryota</taxon>
        <taxon>Fungi</taxon>
        <taxon>Dikarya</taxon>
        <taxon>Ascomycota</taxon>
        <taxon>Pezizomycotina</taxon>
        <taxon>Eurotiomycetes</taxon>
        <taxon>Eurotiomycetidae</taxon>
        <taxon>Eurotiales</taxon>
        <taxon>Aspergillaceae</taxon>
        <taxon>Penicillium</taxon>
    </lineage>
</organism>
<keyword evidence="2" id="KW-0285">Flavoprotein</keyword>
<dbReference type="STRING" id="69771.A0A1V6PHG8"/>
<evidence type="ECO:0000256" key="1">
    <source>
        <dbReference type="ARBA" id="ARBA00009333"/>
    </source>
</evidence>
<dbReference type="SUPFAM" id="SSF51905">
    <property type="entry name" value="FAD/NAD(P)-binding domain"/>
    <property type="match status" value="1"/>
</dbReference>
<accession>A0A1V6PHG8</accession>